<dbReference type="Pfam" id="PF07731">
    <property type="entry name" value="Cu-oxidase_2"/>
    <property type="match status" value="1"/>
</dbReference>
<feature type="signal peptide" evidence="5">
    <location>
        <begin position="1"/>
        <end position="20"/>
    </location>
</feature>
<gene>
    <name evidence="9" type="ORF">DM02DRAFT_675135</name>
</gene>
<dbReference type="InterPro" id="IPR011706">
    <property type="entry name" value="Cu-oxidase_C"/>
</dbReference>
<protein>
    <submittedName>
        <fullName evidence="9">Multicopper oxidase</fullName>
    </submittedName>
</protein>
<dbReference type="InterPro" id="IPR011707">
    <property type="entry name" value="Cu-oxidase-like_N"/>
</dbReference>
<dbReference type="InterPro" id="IPR002355">
    <property type="entry name" value="Cu_oxidase_Cu_BS"/>
</dbReference>
<keyword evidence="2" id="KW-0479">Metal-binding</keyword>
<keyword evidence="5" id="KW-0732">Signal</keyword>
<dbReference type="PANTHER" id="PTHR11709">
    <property type="entry name" value="MULTI-COPPER OXIDASE"/>
    <property type="match status" value="1"/>
</dbReference>
<evidence type="ECO:0000313" key="9">
    <source>
        <dbReference type="EMBL" id="PVH95938.1"/>
    </source>
</evidence>
<organism evidence="9 10">
    <name type="scientific">Periconia macrospinosa</name>
    <dbReference type="NCBI Taxonomy" id="97972"/>
    <lineage>
        <taxon>Eukaryota</taxon>
        <taxon>Fungi</taxon>
        <taxon>Dikarya</taxon>
        <taxon>Ascomycota</taxon>
        <taxon>Pezizomycotina</taxon>
        <taxon>Dothideomycetes</taxon>
        <taxon>Pleosporomycetidae</taxon>
        <taxon>Pleosporales</taxon>
        <taxon>Massarineae</taxon>
        <taxon>Periconiaceae</taxon>
        <taxon>Periconia</taxon>
    </lineage>
</organism>
<reference evidence="9 10" key="1">
    <citation type="journal article" date="2018" name="Sci. Rep.">
        <title>Comparative genomics provides insights into the lifestyle and reveals functional heterogeneity of dark septate endophytic fungi.</title>
        <authorList>
            <person name="Knapp D.G."/>
            <person name="Nemeth J.B."/>
            <person name="Barry K."/>
            <person name="Hainaut M."/>
            <person name="Henrissat B."/>
            <person name="Johnson J."/>
            <person name="Kuo A."/>
            <person name="Lim J.H.P."/>
            <person name="Lipzen A."/>
            <person name="Nolan M."/>
            <person name="Ohm R.A."/>
            <person name="Tamas L."/>
            <person name="Grigoriev I.V."/>
            <person name="Spatafora J.W."/>
            <person name="Nagy L.G."/>
            <person name="Kovacs G.M."/>
        </authorList>
    </citation>
    <scope>NUCLEOTIDE SEQUENCE [LARGE SCALE GENOMIC DNA]</scope>
    <source>
        <strain evidence="9 10">DSE2036</strain>
    </source>
</reference>
<dbReference type="GO" id="GO:0016491">
    <property type="term" value="F:oxidoreductase activity"/>
    <property type="evidence" value="ECO:0007669"/>
    <property type="project" value="UniProtKB-KW"/>
</dbReference>
<comment type="similarity">
    <text evidence="1">Belongs to the multicopper oxidase family.</text>
</comment>
<sequence>MKSRSASALFAYIFAWATSAKKFSPALPQHETNGNSSWGSLDCQRFPDFLTSNPLPGGFPWGNRTGPHNDPYHHVPHTGVTRYYDFVISRQFLSPDGYKKNSIVVNGQFPGPAIEANWGDWIVVRVHNNITGPAEGTGIHWHGITQKDSPWYDGVPGISQCPIAPGSSFTYRFQADVYGTSWWHSHFSAQYTAGVFGPLIIYGPKHEPYDIDVGPILLGDYYHREYFDVLEDAAAATEDFNVYVPWSDNNLINGKNNYNCSMAPENATCVSNAGLAQFRFTPGKTHRLRLMNIGAAALLHFSIDGHRMKVIAHDFEPVVPYESDFITLGAAQRTDVLVTADANPKETYWIRSTITLNCSVTHNPNAFAVLSYEGNNDIQVPQSQINPAAAAADNKTFLCRNDELSKTVPFFPKPVKEADTTLTIEVDLLTNGTGHHVWIMNNRTQRANYHRPLLFEATQENFGFPDEWNVYDFGTNKTVRIVLNTIYQSAHPMHLHGHNFQVLAEGPGKWDGKTIINPHNPTRRDTHMQRRYGHLVIQFEADNPGAWSYHCHIAWHASMGLNIAILEGGDELRRKYAYGPHARIPHIMQETCVDWERWSRNNTVLQIDAGI</sequence>
<dbReference type="SUPFAM" id="SSF49503">
    <property type="entry name" value="Cupredoxins"/>
    <property type="match status" value="3"/>
</dbReference>
<dbReference type="Gene3D" id="2.60.40.420">
    <property type="entry name" value="Cupredoxins - blue copper proteins"/>
    <property type="match status" value="3"/>
</dbReference>
<dbReference type="AlphaFoldDB" id="A0A2V1DD21"/>
<dbReference type="GO" id="GO:0005507">
    <property type="term" value="F:copper ion binding"/>
    <property type="evidence" value="ECO:0007669"/>
    <property type="project" value="InterPro"/>
</dbReference>
<proteinExistence type="inferred from homology"/>
<dbReference type="CDD" id="cd13901">
    <property type="entry name" value="CuRO_3_MaLCC_like"/>
    <property type="match status" value="1"/>
</dbReference>
<keyword evidence="3" id="KW-0560">Oxidoreductase</keyword>
<evidence type="ECO:0000256" key="1">
    <source>
        <dbReference type="ARBA" id="ARBA00010609"/>
    </source>
</evidence>
<dbReference type="PROSITE" id="PS00079">
    <property type="entry name" value="MULTICOPPER_OXIDASE1"/>
    <property type="match status" value="1"/>
</dbReference>
<evidence type="ECO:0000256" key="4">
    <source>
        <dbReference type="ARBA" id="ARBA00023008"/>
    </source>
</evidence>
<feature type="chain" id="PRO_5016076688" evidence="5">
    <location>
        <begin position="21"/>
        <end position="611"/>
    </location>
</feature>
<dbReference type="InterPro" id="IPR008972">
    <property type="entry name" value="Cupredoxin"/>
</dbReference>
<evidence type="ECO:0000259" key="7">
    <source>
        <dbReference type="Pfam" id="PF07731"/>
    </source>
</evidence>
<feature type="domain" description="Plastocyanin-like" evidence="8">
    <location>
        <begin position="93"/>
        <end position="205"/>
    </location>
</feature>
<dbReference type="EMBL" id="KZ805479">
    <property type="protein sequence ID" value="PVH95938.1"/>
    <property type="molecule type" value="Genomic_DNA"/>
</dbReference>
<accession>A0A2V1DD21</accession>
<dbReference type="Proteomes" id="UP000244855">
    <property type="component" value="Unassembled WGS sequence"/>
</dbReference>
<evidence type="ECO:0000256" key="2">
    <source>
        <dbReference type="ARBA" id="ARBA00022723"/>
    </source>
</evidence>
<evidence type="ECO:0000259" key="6">
    <source>
        <dbReference type="Pfam" id="PF00394"/>
    </source>
</evidence>
<dbReference type="PROSITE" id="PS00080">
    <property type="entry name" value="MULTICOPPER_OXIDASE2"/>
    <property type="match status" value="1"/>
</dbReference>
<dbReference type="InterPro" id="IPR045087">
    <property type="entry name" value="Cu-oxidase_fam"/>
</dbReference>
<dbReference type="Pfam" id="PF00394">
    <property type="entry name" value="Cu-oxidase"/>
    <property type="match status" value="1"/>
</dbReference>
<name>A0A2V1DD21_9PLEO</name>
<evidence type="ECO:0000259" key="8">
    <source>
        <dbReference type="Pfam" id="PF07732"/>
    </source>
</evidence>
<keyword evidence="4" id="KW-0186">Copper</keyword>
<evidence type="ECO:0000256" key="5">
    <source>
        <dbReference type="SAM" id="SignalP"/>
    </source>
</evidence>
<dbReference type="OrthoDB" id="2121828at2759"/>
<dbReference type="CDD" id="cd13854">
    <property type="entry name" value="CuRO_1_MaLCC_like"/>
    <property type="match status" value="1"/>
</dbReference>
<dbReference type="PANTHER" id="PTHR11709:SF145">
    <property type="entry name" value="LCC1"/>
    <property type="match status" value="1"/>
</dbReference>
<dbReference type="InterPro" id="IPR001117">
    <property type="entry name" value="Cu-oxidase_2nd"/>
</dbReference>
<dbReference type="Pfam" id="PF07732">
    <property type="entry name" value="Cu-oxidase_3"/>
    <property type="match status" value="1"/>
</dbReference>
<keyword evidence="10" id="KW-1185">Reference proteome</keyword>
<feature type="domain" description="Plastocyanin-like" evidence="7">
    <location>
        <begin position="455"/>
        <end position="567"/>
    </location>
</feature>
<dbReference type="FunFam" id="2.60.40.420:FF:000021">
    <property type="entry name" value="Extracellular dihydrogeodin oxidase/laccase"/>
    <property type="match status" value="1"/>
</dbReference>
<evidence type="ECO:0000256" key="3">
    <source>
        <dbReference type="ARBA" id="ARBA00023002"/>
    </source>
</evidence>
<evidence type="ECO:0000313" key="10">
    <source>
        <dbReference type="Proteomes" id="UP000244855"/>
    </source>
</evidence>
<dbReference type="InterPro" id="IPR033138">
    <property type="entry name" value="Cu_oxidase_CS"/>
</dbReference>
<feature type="domain" description="Plastocyanin-like" evidence="6">
    <location>
        <begin position="215"/>
        <end position="375"/>
    </location>
</feature>
<dbReference type="STRING" id="97972.A0A2V1DD21"/>